<evidence type="ECO:0000259" key="4">
    <source>
        <dbReference type="PROSITE" id="PS01124"/>
    </source>
</evidence>
<reference evidence="5 6" key="1">
    <citation type="journal article" date="2024" name="Arch. Microbiol.">
        <title>Corallococcus caeni sp. nov., a novel myxobacterium isolated from activated sludge.</title>
        <authorList>
            <person name="Tomita S."/>
            <person name="Nakai R."/>
            <person name="Kuroda K."/>
            <person name="Kurashita H."/>
            <person name="Hatamoto M."/>
            <person name="Yamaguchi T."/>
            <person name="Narihiro T."/>
        </authorList>
    </citation>
    <scope>NUCLEOTIDE SEQUENCE [LARGE SCALE GENOMIC DNA]</scope>
    <source>
        <strain evidence="5 6">NO1</strain>
    </source>
</reference>
<dbReference type="PANTHER" id="PTHR46796:SF7">
    <property type="entry name" value="ARAC FAMILY TRANSCRIPTIONAL REGULATOR"/>
    <property type="match status" value="1"/>
</dbReference>
<evidence type="ECO:0000256" key="3">
    <source>
        <dbReference type="ARBA" id="ARBA00023163"/>
    </source>
</evidence>
<dbReference type="Gene3D" id="1.10.10.60">
    <property type="entry name" value="Homeodomain-like"/>
    <property type="match status" value="2"/>
</dbReference>
<dbReference type="InterPro" id="IPR020449">
    <property type="entry name" value="Tscrpt_reg_AraC-type_HTH"/>
</dbReference>
<dbReference type="Pfam" id="PF12833">
    <property type="entry name" value="HTH_18"/>
    <property type="match status" value="1"/>
</dbReference>
<dbReference type="InterPro" id="IPR018060">
    <property type="entry name" value="HTH_AraC"/>
</dbReference>
<dbReference type="InterPro" id="IPR018062">
    <property type="entry name" value="HTH_AraC-typ_CS"/>
</dbReference>
<dbReference type="InterPro" id="IPR050204">
    <property type="entry name" value="AraC_XylS_family_regulators"/>
</dbReference>
<evidence type="ECO:0000313" key="6">
    <source>
        <dbReference type="Proteomes" id="UP001342631"/>
    </source>
</evidence>
<gene>
    <name evidence="5" type="ORF">ASNO1_04300</name>
</gene>
<sequence length="313" mass="34454">MDVLADSLRSLRLKTEVYGRLELSAPWGIKLDLGLPGFFHAVSRGSCWLEVEGQRLALAAGDWVFILGSAPHALRDAPRTRTRPLPELYEETGARCGGVLRHGGDGLQTTLISFSFGFAGAWLDRLLAGLPRVLHVRGDGSGSTRQVESVIQLVAAEMEAGRPGHELVATRLADVLFIHALRMHVEAFPEGKGGWLRALEDPQLGRVLQQLHERPQHPWTVEAMAKLASMSRSTFAARFQQVLGESPLTYLTQWRMHTATRLMAESDASMSAIAEAVGYETDSAFGKAFKRHVGHTPAAYRRKLHPEPITSRP</sequence>
<dbReference type="Pfam" id="PF12852">
    <property type="entry name" value="Cupin_6"/>
    <property type="match status" value="1"/>
</dbReference>
<organism evidence="5 6">
    <name type="scientific">Corallococcus caeni</name>
    <dbReference type="NCBI Taxonomy" id="3082388"/>
    <lineage>
        <taxon>Bacteria</taxon>
        <taxon>Pseudomonadati</taxon>
        <taxon>Myxococcota</taxon>
        <taxon>Myxococcia</taxon>
        <taxon>Myxococcales</taxon>
        <taxon>Cystobacterineae</taxon>
        <taxon>Myxococcaceae</taxon>
        <taxon>Corallococcus</taxon>
    </lineage>
</organism>
<dbReference type="SMART" id="SM00342">
    <property type="entry name" value="HTH_ARAC"/>
    <property type="match status" value="1"/>
</dbReference>
<evidence type="ECO:0000313" key="5">
    <source>
        <dbReference type="EMBL" id="GMU04178.1"/>
    </source>
</evidence>
<keyword evidence="1" id="KW-0805">Transcription regulation</keyword>
<dbReference type="PROSITE" id="PS00041">
    <property type="entry name" value="HTH_ARAC_FAMILY_1"/>
    <property type="match status" value="1"/>
</dbReference>
<dbReference type="SUPFAM" id="SSF46689">
    <property type="entry name" value="Homeodomain-like"/>
    <property type="match status" value="2"/>
</dbReference>
<dbReference type="InterPro" id="IPR032783">
    <property type="entry name" value="AraC_lig"/>
</dbReference>
<dbReference type="PROSITE" id="PS01124">
    <property type="entry name" value="HTH_ARAC_FAMILY_2"/>
    <property type="match status" value="1"/>
</dbReference>
<dbReference type="InterPro" id="IPR009057">
    <property type="entry name" value="Homeodomain-like_sf"/>
</dbReference>
<dbReference type="PRINTS" id="PR00032">
    <property type="entry name" value="HTHARAC"/>
</dbReference>
<dbReference type="EMBL" id="BTTX01000001">
    <property type="protein sequence ID" value="GMU04178.1"/>
    <property type="molecule type" value="Genomic_DNA"/>
</dbReference>
<keyword evidence="6" id="KW-1185">Reference proteome</keyword>
<evidence type="ECO:0000256" key="2">
    <source>
        <dbReference type="ARBA" id="ARBA00023125"/>
    </source>
</evidence>
<feature type="domain" description="HTH araC/xylS-type" evidence="4">
    <location>
        <begin position="205"/>
        <end position="303"/>
    </location>
</feature>
<evidence type="ECO:0000256" key="1">
    <source>
        <dbReference type="ARBA" id="ARBA00023015"/>
    </source>
</evidence>
<dbReference type="Proteomes" id="UP001342631">
    <property type="component" value="Unassembled WGS sequence"/>
</dbReference>
<keyword evidence="2" id="KW-0238">DNA-binding</keyword>
<dbReference type="PANTHER" id="PTHR46796">
    <property type="entry name" value="HTH-TYPE TRANSCRIPTIONAL ACTIVATOR RHAS-RELATED"/>
    <property type="match status" value="1"/>
</dbReference>
<keyword evidence="3" id="KW-0804">Transcription</keyword>
<protein>
    <submittedName>
        <fullName evidence="5">AraC family transcriptional regulator</fullName>
    </submittedName>
</protein>
<proteinExistence type="predicted"/>
<name>A0ABQ6QJG7_9BACT</name>
<comment type="caution">
    <text evidence="5">The sequence shown here is derived from an EMBL/GenBank/DDBJ whole genome shotgun (WGS) entry which is preliminary data.</text>
</comment>
<dbReference type="RefSeq" id="WP_338274112.1">
    <property type="nucleotide sequence ID" value="NZ_BTTX01000001.1"/>
</dbReference>
<accession>A0ABQ6QJG7</accession>